<keyword evidence="11" id="KW-0448">Lipopolysaccharide biosynthesis</keyword>
<evidence type="ECO:0000256" key="2">
    <source>
        <dbReference type="ARBA" id="ARBA00004713"/>
    </source>
</evidence>
<dbReference type="RefSeq" id="WP_024893358.1">
    <property type="nucleotide sequence ID" value="NZ_JAAOMO010000132.1"/>
</dbReference>
<feature type="site" description="Transition state stabilizer" evidence="10">
    <location>
        <position position="130"/>
    </location>
</feature>
<evidence type="ECO:0000256" key="9">
    <source>
        <dbReference type="PIRSR" id="PIRSR639901-1"/>
    </source>
</evidence>
<dbReference type="eggNOG" id="COG1519">
    <property type="taxonomic scope" value="Bacteria"/>
</dbReference>
<evidence type="ECO:0000256" key="7">
    <source>
        <dbReference type="ARBA" id="ARBA00031445"/>
    </source>
</evidence>
<evidence type="ECO:0000313" key="15">
    <source>
        <dbReference type="Proteomes" id="UP000094893"/>
    </source>
</evidence>
<gene>
    <name evidence="14" type="ORF">A6M23_03215</name>
    <name evidence="13" type="ORF">A6P07_10300</name>
</gene>
<evidence type="ECO:0000256" key="1">
    <source>
        <dbReference type="ARBA" id="ARBA00004388"/>
    </source>
</evidence>
<evidence type="ECO:0000259" key="12">
    <source>
        <dbReference type="Pfam" id="PF04413"/>
    </source>
</evidence>
<evidence type="ECO:0000313" key="16">
    <source>
        <dbReference type="Proteomes" id="UP000095008"/>
    </source>
</evidence>
<dbReference type="OrthoDB" id="9789797at2"/>
<dbReference type="Proteomes" id="UP000094893">
    <property type="component" value="Unassembled WGS sequence"/>
</dbReference>
<dbReference type="InterPro" id="IPR038107">
    <property type="entry name" value="Glycos_transf_N_sf"/>
</dbReference>
<keyword evidence="11" id="KW-1003">Cell membrane</keyword>
<evidence type="ECO:0000256" key="3">
    <source>
        <dbReference type="ARBA" id="ARBA00006380"/>
    </source>
</evidence>
<dbReference type="GO" id="GO:0009245">
    <property type="term" value="P:lipid A biosynthetic process"/>
    <property type="evidence" value="ECO:0007669"/>
    <property type="project" value="TreeGrafter"/>
</dbReference>
<dbReference type="STRING" id="930.GCA_002079865_02457"/>
<dbReference type="Gene3D" id="3.40.50.2000">
    <property type="entry name" value="Glycogen Phosphorylase B"/>
    <property type="match status" value="1"/>
</dbReference>
<keyword evidence="6 11" id="KW-0808">Transferase</keyword>
<reference evidence="14 15" key="1">
    <citation type="journal article" date="2016" name="Int. J. Mol. Sci.">
        <title>Comparative genomics of the extreme acidophile Acidithiobacillus thiooxidans reveals intraspecific divergence and niche adaptation.</title>
        <authorList>
            <person name="Zhang X."/>
            <person name="Feng X."/>
            <person name="Tao J."/>
            <person name="Ma L."/>
            <person name="Xiao Y."/>
            <person name="Liang Y."/>
            <person name="Liu X."/>
            <person name="Yin H."/>
        </authorList>
    </citation>
    <scope>NUCLEOTIDE SEQUENCE [LARGE SCALE GENOMIC DNA]</scope>
    <source>
        <strain evidence="13 15">A02</strain>
        <strain evidence="14">DXS-W</strain>
    </source>
</reference>
<organism evidence="14 16">
    <name type="scientific">Acidithiobacillus thiooxidans</name>
    <name type="common">Thiobacillus thiooxidans</name>
    <dbReference type="NCBI Taxonomy" id="930"/>
    <lineage>
        <taxon>Bacteria</taxon>
        <taxon>Pseudomonadati</taxon>
        <taxon>Pseudomonadota</taxon>
        <taxon>Acidithiobacillia</taxon>
        <taxon>Acidithiobacillales</taxon>
        <taxon>Acidithiobacillaceae</taxon>
        <taxon>Acidithiobacillus</taxon>
    </lineage>
</organism>
<dbReference type="InterPro" id="IPR039901">
    <property type="entry name" value="Kdotransferase"/>
</dbReference>
<comment type="function">
    <text evidence="11">Involved in lipopolysaccharide (LPS) biosynthesis. Catalyzes the transfer of 3-deoxy-D-manno-octulosonate (Kdo) residue(s) from CMP-Kdo to lipid IV(A), the tetraacyldisaccharide-1,4'-bisphosphate precursor of lipid A.</text>
</comment>
<dbReference type="EC" id="2.4.99.12" evidence="4 11"/>
<dbReference type="SUPFAM" id="SSF53756">
    <property type="entry name" value="UDP-Glycosyltransferase/glycogen phosphorylase"/>
    <property type="match status" value="1"/>
</dbReference>
<evidence type="ECO:0000313" key="13">
    <source>
        <dbReference type="EMBL" id="OCX72248.1"/>
    </source>
</evidence>
<dbReference type="GO" id="GO:0005886">
    <property type="term" value="C:plasma membrane"/>
    <property type="evidence" value="ECO:0007669"/>
    <property type="project" value="UniProtKB-SubCell"/>
</dbReference>
<feature type="domain" description="3-deoxy-D-manno-octulosonic-acid transferase N-terminal" evidence="12">
    <location>
        <begin position="34"/>
        <end position="208"/>
    </location>
</feature>
<dbReference type="PANTHER" id="PTHR42755:SF1">
    <property type="entry name" value="3-DEOXY-D-MANNO-OCTULOSONIC ACID TRANSFERASE, MITOCHONDRIAL-RELATED"/>
    <property type="match status" value="1"/>
</dbReference>
<dbReference type="Pfam" id="PF04413">
    <property type="entry name" value="Glycos_transf_N"/>
    <property type="match status" value="1"/>
</dbReference>
<evidence type="ECO:0000256" key="5">
    <source>
        <dbReference type="ARBA" id="ARBA00019077"/>
    </source>
</evidence>
<comment type="subcellular location">
    <subcellularLocation>
        <location evidence="1">Cell inner membrane</location>
        <topology evidence="1">Single-pass membrane protein</topology>
        <orientation evidence="1">Cytoplasmic side</orientation>
    </subcellularLocation>
    <subcellularLocation>
        <location evidence="11">Cell membrane</location>
    </subcellularLocation>
</comment>
<keyword evidence="16" id="KW-1185">Reference proteome</keyword>
<evidence type="ECO:0000256" key="4">
    <source>
        <dbReference type="ARBA" id="ARBA00012621"/>
    </source>
</evidence>
<dbReference type="EMBL" id="LWRY01000019">
    <property type="protein sequence ID" value="OCX75245.1"/>
    <property type="molecule type" value="Genomic_DNA"/>
</dbReference>
<dbReference type="FunFam" id="3.40.50.11720:FF:000001">
    <property type="entry name" value="3-deoxy-D-manno-octulosonic acid transferase"/>
    <property type="match status" value="1"/>
</dbReference>
<feature type="active site" description="Proton acceptor" evidence="9">
    <location>
        <position position="60"/>
    </location>
</feature>
<dbReference type="AlphaFoldDB" id="A0A1C2JKE3"/>
<dbReference type="InterPro" id="IPR007507">
    <property type="entry name" value="Glycos_transf_N"/>
</dbReference>
<dbReference type="PANTHER" id="PTHR42755">
    <property type="entry name" value="3-DEOXY-MANNO-OCTULOSONATE CYTIDYLYLTRANSFERASE"/>
    <property type="match status" value="1"/>
</dbReference>
<keyword evidence="11" id="KW-0472">Membrane</keyword>
<evidence type="ECO:0000256" key="11">
    <source>
        <dbReference type="RuleBase" id="RU365103"/>
    </source>
</evidence>
<evidence type="ECO:0000256" key="6">
    <source>
        <dbReference type="ARBA" id="ARBA00022679"/>
    </source>
</evidence>
<dbReference type="FunFam" id="3.40.50.2000:FF:000032">
    <property type="entry name" value="3-deoxy-D-manno-octulosonic acid transferase"/>
    <property type="match status" value="1"/>
</dbReference>
<comment type="catalytic activity">
    <reaction evidence="8 11">
        <text>lipid IVA (E. coli) + CMP-3-deoxy-beta-D-manno-octulosonate = alpha-Kdo-(2-&gt;6)-lipid IVA (E. coli) + CMP + H(+)</text>
        <dbReference type="Rhea" id="RHEA:28066"/>
        <dbReference type="ChEBI" id="CHEBI:15378"/>
        <dbReference type="ChEBI" id="CHEBI:58603"/>
        <dbReference type="ChEBI" id="CHEBI:60364"/>
        <dbReference type="ChEBI" id="CHEBI:60377"/>
        <dbReference type="ChEBI" id="CHEBI:85987"/>
        <dbReference type="EC" id="2.4.99.12"/>
    </reaction>
</comment>
<evidence type="ECO:0000256" key="8">
    <source>
        <dbReference type="ARBA" id="ARBA00049183"/>
    </source>
</evidence>
<dbReference type="GO" id="GO:0043842">
    <property type="term" value="F:Kdo transferase activity"/>
    <property type="evidence" value="ECO:0007669"/>
    <property type="project" value="UniProtKB-EC"/>
</dbReference>
<accession>A0A1C2JKE3</accession>
<dbReference type="GO" id="GO:0009244">
    <property type="term" value="P:lipopolysaccharide core region biosynthetic process"/>
    <property type="evidence" value="ECO:0007669"/>
    <property type="project" value="UniProtKB-UniRule"/>
</dbReference>
<dbReference type="UniPathway" id="UPA00958"/>
<proteinExistence type="inferred from homology"/>
<evidence type="ECO:0000313" key="14">
    <source>
        <dbReference type="EMBL" id="OCX75245.1"/>
    </source>
</evidence>
<comment type="similarity">
    <text evidence="3">Belongs to the glycosyltransferase group 1 family. Glycosyltransferase 30 subfamily.</text>
</comment>
<protein>
    <recommendedName>
        <fullName evidence="5 11">3-deoxy-D-manno-octulosonic acid transferase</fullName>
        <shortName evidence="11">Kdo transferase</shortName>
        <ecNumber evidence="4 11">2.4.99.12</ecNumber>
    </recommendedName>
    <alternativeName>
        <fullName evidence="7 11">Lipid IV(A) 3-deoxy-D-manno-octulosonic acid transferase</fullName>
    </alternativeName>
</protein>
<feature type="site" description="Transition state stabilizer" evidence="10">
    <location>
        <position position="206"/>
    </location>
</feature>
<dbReference type="NCBIfam" id="NF004388">
    <property type="entry name" value="PRK05749.1-4"/>
    <property type="match status" value="1"/>
</dbReference>
<dbReference type="Proteomes" id="UP000095008">
    <property type="component" value="Unassembled WGS sequence"/>
</dbReference>
<comment type="pathway">
    <text evidence="2 11">Bacterial outer membrane biogenesis; LPS core biosynthesis.</text>
</comment>
<dbReference type="EMBL" id="LWSA01000147">
    <property type="protein sequence ID" value="OCX72248.1"/>
    <property type="molecule type" value="Genomic_DNA"/>
</dbReference>
<sequence>MMNRRIYAGLLGLFSPFLLLFTLWRGWRRPPYRERWRERFGWGEMHQDRPLWIHAVSVGEAIAAIPLVHALQKRYPDIPILLTSTTPTGAAIVAQRLGSAVRQHYMPYDTSVAVRRFLKRQQPRLCLIMETEIWPNLCYWTARFSIPLLLINARLSPRSLRGYGRFSGLFRPALASMTAVAAQSPEDAEAFKSLGASRVLVIENIKYDLPEPVDALEKGRIWRQHLATRQVWVFASTHAGEEKIAIAVLEHLRVHWPHLLLVLIPRHPSRCDAIEAELQAAGIGFALRSRDVEVESKNVLLVDTLGEVMDFYAAADLVTVGGSFVPVGGHNPLEAAVLSCPIIFGPHMENFRSIARDMLTAEAAVQADDAEALEARLEHWLRQPEDAQEQGKRALALVQKQRGSLEKIMQLLEELDLS</sequence>
<comment type="caution">
    <text evidence="14">The sequence shown here is derived from an EMBL/GenBank/DDBJ whole genome shotgun (WGS) entry which is preliminary data.</text>
</comment>
<name>A0A1C2JKE3_ACITH</name>
<dbReference type="Gene3D" id="3.40.50.11720">
    <property type="entry name" value="3-Deoxy-D-manno-octulosonic-acid transferase, N-terminal domain"/>
    <property type="match status" value="1"/>
</dbReference>
<evidence type="ECO:0000256" key="10">
    <source>
        <dbReference type="PIRSR" id="PIRSR639901-2"/>
    </source>
</evidence>